<evidence type="ECO:0000256" key="3">
    <source>
        <dbReference type="ARBA" id="ARBA00022490"/>
    </source>
</evidence>
<comment type="subcellular location">
    <subcellularLocation>
        <location evidence="1 7">Cytoplasm</location>
    </subcellularLocation>
</comment>
<dbReference type="Pfam" id="PF03572">
    <property type="entry name" value="Peptidase_S41"/>
    <property type="match status" value="1"/>
</dbReference>
<dbReference type="AlphaFoldDB" id="A0A1U9NH69"/>
<feature type="active site" description="Charge relay system" evidence="8">
    <location>
        <position position="1065"/>
    </location>
</feature>
<dbReference type="InterPro" id="IPR001478">
    <property type="entry name" value="PDZ"/>
</dbReference>
<dbReference type="InterPro" id="IPR036034">
    <property type="entry name" value="PDZ_sf"/>
</dbReference>
<evidence type="ECO:0000256" key="1">
    <source>
        <dbReference type="ARBA" id="ARBA00004496"/>
    </source>
</evidence>
<dbReference type="RefSeq" id="WP_146658810.1">
    <property type="nucleotide sequence ID" value="NZ_CP019791.1"/>
</dbReference>
<organism evidence="11 12">
    <name type="scientific">Anaerohalosphaera lusitana</name>
    <dbReference type="NCBI Taxonomy" id="1936003"/>
    <lineage>
        <taxon>Bacteria</taxon>
        <taxon>Pseudomonadati</taxon>
        <taxon>Planctomycetota</taxon>
        <taxon>Phycisphaerae</taxon>
        <taxon>Sedimentisphaerales</taxon>
        <taxon>Anaerohalosphaeraceae</taxon>
        <taxon>Anaerohalosphaera</taxon>
    </lineage>
</organism>
<dbReference type="PIRSF" id="PIRSF036421">
    <property type="entry name" value="Tricorn_protease"/>
    <property type="match status" value="1"/>
</dbReference>
<evidence type="ECO:0000256" key="8">
    <source>
        <dbReference type="PIRSR" id="PIRSR036421-1"/>
    </source>
</evidence>
<keyword evidence="3 7" id="KW-0963">Cytoplasm</keyword>
<feature type="region of interest" description="Disordered" evidence="9">
    <location>
        <begin position="532"/>
        <end position="617"/>
    </location>
</feature>
<reference evidence="12" key="1">
    <citation type="submission" date="2017-02" db="EMBL/GenBank/DDBJ databases">
        <title>Comparative genomics and description of representatives of a novel lineage of planctomycetes thriving in anoxic sediments.</title>
        <authorList>
            <person name="Spring S."/>
            <person name="Bunk B."/>
            <person name="Sproer C."/>
        </authorList>
    </citation>
    <scope>NUCLEOTIDE SEQUENCE [LARGE SCALE GENOMIC DNA]</scope>
    <source>
        <strain evidence="12">ST-NAGAB-D1</strain>
    </source>
</reference>
<evidence type="ECO:0000256" key="2">
    <source>
        <dbReference type="ARBA" id="ARBA00008524"/>
    </source>
</evidence>
<protein>
    <recommendedName>
        <fullName evidence="7">Tricorn protease homolog</fullName>
        <ecNumber evidence="7">3.4.21.-</ecNumber>
    </recommendedName>
</protein>
<dbReference type="Gene3D" id="2.120.10.60">
    <property type="entry name" value="Tricorn protease N-terminal domain"/>
    <property type="match status" value="1"/>
</dbReference>
<dbReference type="Pfam" id="PF14684">
    <property type="entry name" value="Tricorn_C1"/>
    <property type="match status" value="1"/>
</dbReference>
<proteinExistence type="inferred from homology"/>
<dbReference type="InterPro" id="IPR005151">
    <property type="entry name" value="Tail-specific_protease"/>
</dbReference>
<dbReference type="InterPro" id="IPR011042">
    <property type="entry name" value="6-blade_b-propeller_TolB-like"/>
</dbReference>
<dbReference type="InterPro" id="IPR012393">
    <property type="entry name" value="Tricorn_protease"/>
</dbReference>
<comment type="function">
    <text evidence="7">Degrades oligopeptides.</text>
</comment>
<feature type="compositionally biased region" description="Acidic residues" evidence="9">
    <location>
        <begin position="550"/>
        <end position="573"/>
    </location>
</feature>
<evidence type="ECO:0000256" key="7">
    <source>
        <dbReference type="PIRNR" id="PIRNR036421"/>
    </source>
</evidence>
<keyword evidence="5 7" id="KW-0378">Hydrolase</keyword>
<dbReference type="CDD" id="cd07562">
    <property type="entry name" value="Peptidase_S41_TRI"/>
    <property type="match status" value="1"/>
</dbReference>
<dbReference type="InterPro" id="IPR028204">
    <property type="entry name" value="Tricorn_C1"/>
</dbReference>
<dbReference type="Gene3D" id="2.120.10.30">
    <property type="entry name" value="TolB, C-terminal domain"/>
    <property type="match status" value="1"/>
</dbReference>
<keyword evidence="12" id="KW-1185">Reference proteome</keyword>
<dbReference type="GO" id="GO:0005737">
    <property type="term" value="C:cytoplasm"/>
    <property type="evidence" value="ECO:0007669"/>
    <property type="project" value="UniProtKB-SubCell"/>
</dbReference>
<dbReference type="GO" id="GO:0006508">
    <property type="term" value="P:proteolysis"/>
    <property type="evidence" value="ECO:0007669"/>
    <property type="project" value="UniProtKB-UniRule"/>
</dbReference>
<dbReference type="KEGG" id="alus:STSP2_00088"/>
<dbReference type="SUPFAM" id="SSF52096">
    <property type="entry name" value="ClpP/crotonase"/>
    <property type="match status" value="1"/>
</dbReference>
<dbReference type="InterPro" id="IPR029045">
    <property type="entry name" value="ClpP/crotonase-like_dom_sf"/>
</dbReference>
<evidence type="ECO:0000313" key="11">
    <source>
        <dbReference type="EMBL" id="AQT66950.1"/>
    </source>
</evidence>
<evidence type="ECO:0000259" key="10">
    <source>
        <dbReference type="PROSITE" id="PS50106"/>
    </source>
</evidence>
<sequence length="1136" mass="130293" precursor="true">MALSGRRVAFVVFAFAVVLLSAGICAAQPVKFARYPHTFEGKLAFTYHGDIWVANDDGSDPYRLTNHMARDIYPRFSPDGQWIAFSSNRMGNYDIYRVPVTGGEPEQLTFFSGIDVMANWTPDGERIIFRTDRRGTWGTPLYTVGMDGELPMPLNMDRGYHGMMSLDGKYLAFNRQSFRYWRKHYKGNLSTDVWLQDLATHEITQLTDTNLKNFREHRQDVYPMWGADGMIYFMSERDDTYNIWKISLEGGDPVQVTKHDKDGIQYPAMSPDGKTLTYECNFQIWKLDIESGSTEQVHVDLGFDPKENLIEFDHVNSQADGFAPSPKGDYTAVDYHGEIFIVPTDQEVGEKKRVTRSPWRDRNEKYSPDGKYLAFMSDETGEEELWIYETETGTTRQLTDQETLKRGYMWSPDSKQIALVGSNRLFIVDVEQSTVEEVGHNSAYGYYLNDWSKDGKWLIYTRWRDDYNQDLYLFNIETREEYNISQNPFYDGDGKFSEDEKKVVFRSTRNGDRARVFVVSLAKVTVDRDDPLWREREKNGENGKEKKEEDEQQEDAPDEPEEDDEKKDDEDEQAAVTDDGGKAQPEDEKEQAEADDSDEGEEAAEADEAEEEEPTLVIDLDGIERRAEQISDNCYDVDNLFVKGDKVYFTGRDGSGSGFFSLKLNGEGERKIAGGSFHNITPTADKSNVFYKSGNHVYKMRIGSSRGSRVNFSFTVEIDKPKEWAQILNEAWRVMKYHFYDENMHGYDWDAIRAKYTPLLDYVGSYGEVYELANEMIGELNASHCGVSGPEKRMPNAYNSAILGFEMIPDGDYYKVDHIYREGPADKEWVELEKGDYVLAIDGVDVRAGENYWKILNRTLNDYVTVKVSDDPASGETRDVRIDSTSTGALGNIKYEEWVESNRDYVEKISDGKIAYVHIKSMNRSCLERFTQEIRRFYDYEGIVVDIRYNGGGNIDQQLLDILSRRAYQYWTNRWAAPEMGRRHRESIVGPKVMLINWGSASNSEVTPLGFRDLELGKIVGNPTAGAVIATGSYRLINGARIRTPGGLVVRYNPLRENNYGLNLENYGVAPDIWVENTPEDRMKGYDRELTVAAETAMDMLREREEKITEMKEAERKKGVEHVRYINSNHESEDDG</sequence>
<dbReference type="SUPFAM" id="SSF50156">
    <property type="entry name" value="PDZ domain-like"/>
    <property type="match status" value="1"/>
</dbReference>
<keyword evidence="6 7" id="KW-0720">Serine protease</keyword>
<dbReference type="PANTHER" id="PTHR43253:SF1">
    <property type="entry name" value="TRICORN PROTEASE HOMOLOG 2-RELATED"/>
    <property type="match status" value="1"/>
</dbReference>
<dbReference type="SUPFAM" id="SSF82171">
    <property type="entry name" value="DPP6 N-terminal domain-like"/>
    <property type="match status" value="1"/>
</dbReference>
<dbReference type="SMART" id="SM00245">
    <property type="entry name" value="TSPc"/>
    <property type="match status" value="1"/>
</dbReference>
<evidence type="ECO:0000313" key="12">
    <source>
        <dbReference type="Proteomes" id="UP000189674"/>
    </source>
</evidence>
<comment type="similarity">
    <text evidence="2 7">Belongs to the peptidase S41B family.</text>
</comment>
<feature type="domain" description="PDZ" evidence="10">
    <location>
        <begin position="791"/>
        <end position="847"/>
    </location>
</feature>
<name>A0A1U9NH69_9BACT</name>
<evidence type="ECO:0000256" key="6">
    <source>
        <dbReference type="ARBA" id="ARBA00022825"/>
    </source>
</evidence>
<dbReference type="Proteomes" id="UP000189674">
    <property type="component" value="Chromosome"/>
</dbReference>
<feature type="active site" description="Charge relay system" evidence="8">
    <location>
        <position position="784"/>
    </location>
</feature>
<evidence type="ECO:0000256" key="4">
    <source>
        <dbReference type="ARBA" id="ARBA00022670"/>
    </source>
</evidence>
<dbReference type="SUPFAM" id="SSF69304">
    <property type="entry name" value="Tricorn protease N-terminal domain"/>
    <property type="match status" value="1"/>
</dbReference>
<dbReference type="Pfam" id="PF26549">
    <property type="entry name" value="Tricorn_N"/>
    <property type="match status" value="1"/>
</dbReference>
<keyword evidence="4 7" id="KW-0645">Protease</keyword>
<feature type="compositionally biased region" description="Basic and acidic residues" evidence="9">
    <location>
        <begin position="532"/>
        <end position="549"/>
    </location>
</feature>
<dbReference type="Pfam" id="PF26550">
    <property type="entry name" value="Tricorn_2nd"/>
    <property type="match status" value="1"/>
</dbReference>
<dbReference type="GO" id="GO:0008236">
    <property type="term" value="F:serine-type peptidase activity"/>
    <property type="evidence" value="ECO:0007669"/>
    <property type="project" value="UniProtKB-UniRule"/>
</dbReference>
<dbReference type="PROSITE" id="PS50106">
    <property type="entry name" value="PDZ"/>
    <property type="match status" value="1"/>
</dbReference>
<accession>A0A1U9NH69</accession>
<dbReference type="OrthoDB" id="269409at2"/>
<dbReference type="STRING" id="1936003.STSP2_00088"/>
<feature type="compositionally biased region" description="Acidic residues" evidence="9">
    <location>
        <begin position="587"/>
        <end position="614"/>
    </location>
</feature>
<feature type="active site" description="Nucleophile" evidence="8">
    <location>
        <position position="1002"/>
    </location>
</feature>
<evidence type="ECO:0000256" key="5">
    <source>
        <dbReference type="ARBA" id="ARBA00022801"/>
    </source>
</evidence>
<evidence type="ECO:0000256" key="9">
    <source>
        <dbReference type="SAM" id="MobiDB-lite"/>
    </source>
</evidence>
<dbReference type="Gene3D" id="3.90.226.10">
    <property type="entry name" value="2-enoyl-CoA Hydratase, Chain A, domain 1"/>
    <property type="match status" value="1"/>
</dbReference>
<dbReference type="Gene3D" id="2.30.42.10">
    <property type="match status" value="1"/>
</dbReference>
<dbReference type="EC" id="3.4.21.-" evidence="7"/>
<gene>
    <name evidence="11" type="primary">tri1</name>
    <name evidence="11" type="ORF">STSP2_00088</name>
</gene>
<dbReference type="PANTHER" id="PTHR43253">
    <property type="entry name" value="TRICORN PROTEASE HOMOLOG 2-RELATED"/>
    <property type="match status" value="1"/>
</dbReference>
<dbReference type="EMBL" id="CP019791">
    <property type="protein sequence ID" value="AQT66950.1"/>
    <property type="molecule type" value="Genomic_DNA"/>
</dbReference>
<dbReference type="Gene3D" id="3.30.750.44">
    <property type="match status" value="1"/>
</dbReference>